<dbReference type="Proteomes" id="UP000050488">
    <property type="component" value="Unassembled WGS sequence"/>
</dbReference>
<dbReference type="AlphaFoldDB" id="A0A0Q0Z8T2"/>
<accession>A0A0Q0Z8T2</accession>
<feature type="compositionally biased region" description="Low complexity" evidence="1">
    <location>
        <begin position="65"/>
        <end position="75"/>
    </location>
</feature>
<comment type="caution">
    <text evidence="3">The sequence shown here is derived from an EMBL/GenBank/DDBJ whole genome shotgun (WGS) entry which is preliminary data.</text>
</comment>
<feature type="compositionally biased region" description="Basic and acidic residues" evidence="1">
    <location>
        <begin position="99"/>
        <end position="119"/>
    </location>
</feature>
<feature type="domain" description="T-Q ester bond containing" evidence="2">
    <location>
        <begin position="159"/>
        <end position="268"/>
    </location>
</feature>
<feature type="region of interest" description="Disordered" evidence="1">
    <location>
        <begin position="1"/>
        <end position="158"/>
    </location>
</feature>
<dbReference type="OrthoDB" id="3257943at2"/>
<dbReference type="Gene3D" id="2.60.40.3930">
    <property type="match status" value="1"/>
</dbReference>
<feature type="compositionally biased region" description="Low complexity" evidence="1">
    <location>
        <begin position="135"/>
        <end position="145"/>
    </location>
</feature>
<sequence length="332" mass="34681">MKSEEPSEASETPETSETEEPEAESTEPVETEPAKSEEPSEPETTEGEKPSESASAEKSEEPSESAEPTESATASEKPEQETSEPKPAESEAPSEEPAEPEKPSETAESGKEEKEEAKPEPAQPSEQGKNEAPTSAKPQPSEAPAQPAPAKPEATKPAPKITTDAAIEDNGALVAGATVVDTVSFTGLEAGKKYTLDAELMCKASGASAGATAKMTFVPQVADGQVNVPVAVTDGDCTEQVAFETLRDSSGAVVATHHDLNDEAQTVTARDVVDKPAPFQEAAEKKQDKNITVVTENAPEVGKAVAPNTPRRSIKAIPSGSLTWEEGMPSHI</sequence>
<dbReference type="InterPro" id="IPR041100">
    <property type="entry name" value="TQ"/>
</dbReference>
<dbReference type="RefSeq" id="WP_055178333.1">
    <property type="nucleotide sequence ID" value="NZ_JAUSQY010000001.1"/>
</dbReference>
<proteinExistence type="predicted"/>
<evidence type="ECO:0000313" key="3">
    <source>
        <dbReference type="EMBL" id="KQB86003.1"/>
    </source>
</evidence>
<dbReference type="STRING" id="1544413.Clow_01745"/>
<name>A0A0Q0Z8T2_9CORY</name>
<keyword evidence="4" id="KW-1185">Reference proteome</keyword>
<evidence type="ECO:0000259" key="2">
    <source>
        <dbReference type="Pfam" id="PF18202"/>
    </source>
</evidence>
<dbReference type="EMBL" id="LKEV01000005">
    <property type="protein sequence ID" value="KQB86003.1"/>
    <property type="molecule type" value="Genomic_DNA"/>
</dbReference>
<protein>
    <recommendedName>
        <fullName evidence="2">T-Q ester bond containing domain-containing protein</fullName>
    </recommendedName>
</protein>
<dbReference type="Pfam" id="PF18202">
    <property type="entry name" value="TQ"/>
    <property type="match status" value="1"/>
</dbReference>
<dbReference type="NCBIfam" id="NF033903">
    <property type="entry name" value="VaFE_rpt"/>
    <property type="match status" value="1"/>
</dbReference>
<feature type="compositionally biased region" description="Basic and acidic residues" evidence="1">
    <location>
        <begin position="46"/>
        <end position="61"/>
    </location>
</feature>
<evidence type="ECO:0000256" key="1">
    <source>
        <dbReference type="SAM" id="MobiDB-lite"/>
    </source>
</evidence>
<dbReference type="PATRIC" id="fig|1544413.3.peg.1754"/>
<evidence type="ECO:0000313" key="4">
    <source>
        <dbReference type="Proteomes" id="UP000050488"/>
    </source>
</evidence>
<gene>
    <name evidence="3" type="ORF">Clow_01745</name>
</gene>
<feature type="compositionally biased region" description="Acidic residues" evidence="1">
    <location>
        <begin position="14"/>
        <end position="30"/>
    </location>
</feature>
<reference evidence="3 4" key="1">
    <citation type="submission" date="2015-10" db="EMBL/GenBank/DDBJ databases">
        <title>Corynebacteirum lowii and Corynebacterium oculi species nova, derived from human clinical disease and and emended description of Corynebacterium mastiditis.</title>
        <authorList>
            <person name="Bernard K."/>
            <person name="Pacheco A.L."/>
            <person name="Mcdougall C."/>
            <person name="Burtx T."/>
            <person name="Weibe D."/>
            <person name="Tyler S."/>
            <person name="Olson A.B."/>
            <person name="Cnockaert M."/>
            <person name="Eguchi H."/>
            <person name="Kuwahara T."/>
            <person name="Nakayama-Imaohji H."/>
            <person name="Boudewijins M."/>
            <person name="Van Hoecke F."/>
            <person name="Bernier A.-M."/>
            <person name="Vandamme P."/>
        </authorList>
    </citation>
    <scope>NUCLEOTIDE SEQUENCE [LARGE SCALE GENOMIC DNA]</scope>
    <source>
        <strain evidence="3 4">NML 130206</strain>
    </source>
</reference>
<organism evidence="3 4">
    <name type="scientific">Corynebacterium lowii</name>
    <dbReference type="NCBI Taxonomy" id="1544413"/>
    <lineage>
        <taxon>Bacteria</taxon>
        <taxon>Bacillati</taxon>
        <taxon>Actinomycetota</taxon>
        <taxon>Actinomycetes</taxon>
        <taxon>Mycobacteriales</taxon>
        <taxon>Corynebacteriaceae</taxon>
        <taxon>Corynebacterium</taxon>
    </lineage>
</organism>
<feature type="compositionally biased region" description="Basic and acidic residues" evidence="1">
    <location>
        <begin position="76"/>
        <end position="89"/>
    </location>
</feature>